<keyword evidence="10" id="KW-1185">Reference proteome</keyword>
<comment type="similarity">
    <text evidence="2">Belongs to the UPF0324 family.</text>
</comment>
<dbReference type="PANTHER" id="PTHR30106">
    <property type="entry name" value="INNER MEMBRANE PROTEIN YEIH-RELATED"/>
    <property type="match status" value="1"/>
</dbReference>
<evidence type="ECO:0000313" key="9">
    <source>
        <dbReference type="EMBL" id="MFC4555704.1"/>
    </source>
</evidence>
<dbReference type="EMBL" id="JBHSGF010000007">
    <property type="protein sequence ID" value="MFC4555704.1"/>
    <property type="molecule type" value="Genomic_DNA"/>
</dbReference>
<organism evidence="9 10">
    <name type="scientific">Georgenia faecalis</name>
    <dbReference type="NCBI Taxonomy" id="2483799"/>
    <lineage>
        <taxon>Bacteria</taxon>
        <taxon>Bacillati</taxon>
        <taxon>Actinomycetota</taxon>
        <taxon>Actinomycetes</taxon>
        <taxon>Micrococcales</taxon>
        <taxon>Bogoriellaceae</taxon>
        <taxon>Georgenia</taxon>
    </lineage>
</organism>
<evidence type="ECO:0000256" key="3">
    <source>
        <dbReference type="ARBA" id="ARBA00022475"/>
    </source>
</evidence>
<feature type="transmembrane region" description="Helical" evidence="8">
    <location>
        <begin position="138"/>
        <end position="157"/>
    </location>
</feature>
<evidence type="ECO:0000256" key="8">
    <source>
        <dbReference type="SAM" id="Phobius"/>
    </source>
</evidence>
<evidence type="ECO:0000256" key="5">
    <source>
        <dbReference type="ARBA" id="ARBA00022989"/>
    </source>
</evidence>
<dbReference type="InterPro" id="IPR018383">
    <property type="entry name" value="UPF0324_pro"/>
</dbReference>
<comment type="subcellular location">
    <subcellularLocation>
        <location evidence="1">Cell membrane</location>
        <topology evidence="1">Multi-pass membrane protein</topology>
    </subcellularLocation>
</comment>
<gene>
    <name evidence="9" type="ORF">ACFO3F_10645</name>
</gene>
<name>A0ABV9DAG4_9MICO</name>
<dbReference type="PANTHER" id="PTHR30106:SF2">
    <property type="entry name" value="UPF0324 INNER MEMBRANE PROTEIN YEIH"/>
    <property type="match status" value="1"/>
</dbReference>
<keyword evidence="3" id="KW-1003">Cell membrane</keyword>
<keyword evidence="5 8" id="KW-1133">Transmembrane helix</keyword>
<sequence length="356" mass="36485">MSANGAAAAAQTGGRPSPGQGVWRRRLPGLVLVALVALACLWIGQFVPVVSPLILAIVLGIVVRNAGLLRPVVRTGTEWSTKRLLRAGVVLLGLQLSVGEVLSLRPGELVTILATVVITFATTWWLGSRIGTSRTTSLLIAAGFSICGASAVAAMSAVVPEDETSDDDVATSIAMVTLFGALALFLLPALQGVVGLDDHQMGVWIGASVHEVAQVVAAASAVSAAALTVAVVVKLGRVVLLAPMVALVGGLERRRAARTASRADDGAPVRVPPLVPLFVLGFLAMVVVRSLGVVPEDVLERVELLTRFLLTAAMFGLGTGVHLATLRRTGGRAVALGAASTLIAATVSLVGIHTLA</sequence>
<feature type="transmembrane region" description="Helical" evidence="8">
    <location>
        <begin position="304"/>
        <end position="326"/>
    </location>
</feature>
<reference evidence="10" key="1">
    <citation type="journal article" date="2019" name="Int. J. Syst. Evol. Microbiol.">
        <title>The Global Catalogue of Microorganisms (GCM) 10K type strain sequencing project: providing services to taxonomists for standard genome sequencing and annotation.</title>
        <authorList>
            <consortium name="The Broad Institute Genomics Platform"/>
            <consortium name="The Broad Institute Genome Sequencing Center for Infectious Disease"/>
            <person name="Wu L."/>
            <person name="Ma J."/>
        </authorList>
    </citation>
    <scope>NUCLEOTIDE SEQUENCE [LARGE SCALE GENOMIC DNA]</scope>
    <source>
        <strain evidence="10">JCM 3369</strain>
    </source>
</reference>
<feature type="transmembrane region" description="Helical" evidence="8">
    <location>
        <begin position="84"/>
        <end position="103"/>
    </location>
</feature>
<evidence type="ECO:0000313" key="10">
    <source>
        <dbReference type="Proteomes" id="UP001595955"/>
    </source>
</evidence>
<feature type="transmembrane region" description="Helical" evidence="8">
    <location>
        <begin position="333"/>
        <end position="355"/>
    </location>
</feature>
<comment type="caution">
    <text evidence="9">The sequence shown here is derived from an EMBL/GenBank/DDBJ whole genome shotgun (WGS) entry which is preliminary data.</text>
</comment>
<proteinExistence type="inferred from homology"/>
<feature type="region of interest" description="Disordered" evidence="7">
    <location>
        <begin position="1"/>
        <end position="20"/>
    </location>
</feature>
<feature type="transmembrane region" description="Helical" evidence="8">
    <location>
        <begin position="169"/>
        <end position="190"/>
    </location>
</feature>
<feature type="transmembrane region" description="Helical" evidence="8">
    <location>
        <begin position="202"/>
        <end position="225"/>
    </location>
</feature>
<dbReference type="Pfam" id="PF03601">
    <property type="entry name" value="Cons_hypoth698"/>
    <property type="match status" value="1"/>
</dbReference>
<evidence type="ECO:0000256" key="7">
    <source>
        <dbReference type="SAM" id="MobiDB-lite"/>
    </source>
</evidence>
<accession>A0ABV9DAG4</accession>
<evidence type="ECO:0000256" key="6">
    <source>
        <dbReference type="ARBA" id="ARBA00023136"/>
    </source>
</evidence>
<feature type="transmembrane region" description="Helical" evidence="8">
    <location>
        <begin position="109"/>
        <end position="126"/>
    </location>
</feature>
<evidence type="ECO:0000256" key="4">
    <source>
        <dbReference type="ARBA" id="ARBA00022692"/>
    </source>
</evidence>
<keyword evidence="4 8" id="KW-0812">Transmembrane</keyword>
<protein>
    <submittedName>
        <fullName evidence="9">YeiH family protein</fullName>
    </submittedName>
</protein>
<feature type="transmembrane region" description="Helical" evidence="8">
    <location>
        <begin position="231"/>
        <end position="251"/>
    </location>
</feature>
<keyword evidence="6 8" id="KW-0472">Membrane</keyword>
<feature type="transmembrane region" description="Helical" evidence="8">
    <location>
        <begin position="271"/>
        <end position="292"/>
    </location>
</feature>
<dbReference type="RefSeq" id="WP_222928707.1">
    <property type="nucleotide sequence ID" value="NZ_CP033325.1"/>
</dbReference>
<dbReference type="Proteomes" id="UP001595955">
    <property type="component" value="Unassembled WGS sequence"/>
</dbReference>
<evidence type="ECO:0000256" key="2">
    <source>
        <dbReference type="ARBA" id="ARBA00007977"/>
    </source>
</evidence>
<feature type="compositionally biased region" description="Low complexity" evidence="7">
    <location>
        <begin position="1"/>
        <end position="10"/>
    </location>
</feature>
<evidence type="ECO:0000256" key="1">
    <source>
        <dbReference type="ARBA" id="ARBA00004651"/>
    </source>
</evidence>